<dbReference type="InterPro" id="IPR022418">
    <property type="entry name" value="Porphobilinogen_deaminase_C"/>
</dbReference>
<dbReference type="PANTHER" id="PTHR11557">
    <property type="entry name" value="PORPHOBILINOGEN DEAMINASE"/>
    <property type="match status" value="1"/>
</dbReference>
<proteinExistence type="inferred from homology"/>
<dbReference type="PIRSF" id="PIRSF001438">
    <property type="entry name" value="4pyrrol_synth_OHMeBilane_synth"/>
    <property type="match status" value="1"/>
</dbReference>
<dbReference type="Pfam" id="PF01379">
    <property type="entry name" value="Porphobil_deam"/>
    <property type="match status" value="1"/>
</dbReference>
<keyword evidence="10" id="KW-1185">Reference proteome</keyword>
<feature type="modified residue" description="S-(dipyrrolylmethanemethyl)cysteine" evidence="6">
    <location>
        <position position="257"/>
    </location>
</feature>
<comment type="subunit">
    <text evidence="6">Monomer.</text>
</comment>
<keyword evidence="3 6" id="KW-0808">Transferase</keyword>
<dbReference type="InterPro" id="IPR000860">
    <property type="entry name" value="HemC"/>
</dbReference>
<evidence type="ECO:0000259" key="7">
    <source>
        <dbReference type="Pfam" id="PF01379"/>
    </source>
</evidence>
<dbReference type="Pfam" id="PF03900">
    <property type="entry name" value="Porphobil_deamC"/>
    <property type="match status" value="1"/>
</dbReference>
<evidence type="ECO:0000256" key="6">
    <source>
        <dbReference type="HAMAP-Rule" id="MF_00260"/>
    </source>
</evidence>
<feature type="domain" description="Porphobilinogen deaminase C-terminal" evidence="8">
    <location>
        <begin position="241"/>
        <end position="312"/>
    </location>
</feature>
<sequence length="323" mass="32383">MSTAFRVGTRGSALAVTQTTTVAEALAASGSLRYSIVRVKTEGDVTSGPLSQLGGTGVFAAALRHALLRGECDVAVHSLKDLPTAQPEGLVIAATPARADVRDALCARDGLTLDGLPRGATVGTGSPRRAAQLRAARPDLNVVDIRGNVGTRLGRVAGKDRPVDDGGVGHGRAGDLDAVVLAAAGLRRLGLAGHVTEYLDPSVMLPAPGQGSLAVECRPETAASGDLAAELARLDDAPTRLAVTAERSLLARLEAGCSAPIGALARIVDGALTLEAAVCSPDGARTLRLARTGEPTADGAAALGRALAEDLLAGGAAELAGLG</sequence>
<comment type="similarity">
    <text evidence="2 6">Belongs to the HMBS family.</text>
</comment>
<feature type="domain" description="Porphobilinogen deaminase N-terminal" evidence="7">
    <location>
        <begin position="5"/>
        <end position="221"/>
    </location>
</feature>
<evidence type="ECO:0000256" key="3">
    <source>
        <dbReference type="ARBA" id="ARBA00022679"/>
    </source>
</evidence>
<comment type="cofactor">
    <cofactor evidence="6">
        <name>dipyrromethane</name>
        <dbReference type="ChEBI" id="CHEBI:60342"/>
    </cofactor>
    <text evidence="6">Binds 1 dipyrromethane group covalently.</text>
</comment>
<evidence type="ECO:0000256" key="2">
    <source>
        <dbReference type="ARBA" id="ARBA00005638"/>
    </source>
</evidence>
<accession>A0ABV4UPM8</accession>
<evidence type="ECO:0000313" key="10">
    <source>
        <dbReference type="Proteomes" id="UP001575652"/>
    </source>
</evidence>
<dbReference type="Gene3D" id="3.30.160.40">
    <property type="entry name" value="Porphobilinogen deaminase, C-terminal domain"/>
    <property type="match status" value="1"/>
</dbReference>
<dbReference type="GO" id="GO:0004418">
    <property type="term" value="F:hydroxymethylbilane synthase activity"/>
    <property type="evidence" value="ECO:0007669"/>
    <property type="project" value="UniProtKB-EC"/>
</dbReference>
<keyword evidence="4 6" id="KW-0627">Porphyrin biosynthesis</keyword>
<comment type="function">
    <text evidence="1 6">Tetrapolymerization of the monopyrrole PBG into the hydroxymethylbilane pre-uroporphyrinogen in several discrete steps.</text>
</comment>
<evidence type="ECO:0000313" key="9">
    <source>
        <dbReference type="EMBL" id="MFB0835593.1"/>
    </source>
</evidence>
<dbReference type="InterPro" id="IPR022419">
    <property type="entry name" value="Porphobilin_deaminase_cofac_BS"/>
</dbReference>
<dbReference type="Gene3D" id="3.40.190.10">
    <property type="entry name" value="Periplasmic binding protein-like II"/>
    <property type="match status" value="2"/>
</dbReference>
<protein>
    <recommendedName>
        <fullName evidence="6">Porphobilinogen deaminase</fullName>
        <shortName evidence="6">PBG</shortName>
        <ecNumber evidence="6">2.5.1.61</ecNumber>
    </recommendedName>
    <alternativeName>
        <fullName evidence="6">Hydroxymethylbilane synthase</fullName>
        <shortName evidence="6">HMBS</shortName>
    </alternativeName>
    <alternativeName>
        <fullName evidence="6">Pre-uroporphyrinogen synthase</fullName>
    </alternativeName>
</protein>
<evidence type="ECO:0000256" key="4">
    <source>
        <dbReference type="ARBA" id="ARBA00023244"/>
    </source>
</evidence>
<gene>
    <name evidence="6 9" type="primary">hemC</name>
    <name evidence="9" type="ORF">ACETWP_13455</name>
</gene>
<dbReference type="EC" id="2.5.1.61" evidence="6"/>
<reference evidence="9 10" key="1">
    <citation type="submission" date="2024-09" db="EMBL/GenBank/DDBJ databases">
        <authorList>
            <person name="Salinas-Garcia M.A."/>
            <person name="Prieme A."/>
        </authorList>
    </citation>
    <scope>NUCLEOTIDE SEQUENCE [LARGE SCALE GENOMIC DNA]</scope>
    <source>
        <strain evidence="9 10">DSM 21081</strain>
    </source>
</reference>
<dbReference type="SUPFAM" id="SSF53850">
    <property type="entry name" value="Periplasmic binding protein-like II"/>
    <property type="match status" value="1"/>
</dbReference>
<evidence type="ECO:0000256" key="5">
    <source>
        <dbReference type="ARBA" id="ARBA00048169"/>
    </source>
</evidence>
<organism evidence="9 10">
    <name type="scientific">Arthrobacter halodurans</name>
    <dbReference type="NCBI Taxonomy" id="516699"/>
    <lineage>
        <taxon>Bacteria</taxon>
        <taxon>Bacillati</taxon>
        <taxon>Actinomycetota</taxon>
        <taxon>Actinomycetes</taxon>
        <taxon>Micrococcales</taxon>
        <taxon>Micrococcaceae</taxon>
        <taxon>Arthrobacter</taxon>
    </lineage>
</organism>
<dbReference type="SUPFAM" id="SSF54782">
    <property type="entry name" value="Porphobilinogen deaminase (hydroxymethylbilane synthase), C-terminal domain"/>
    <property type="match status" value="1"/>
</dbReference>
<evidence type="ECO:0000256" key="1">
    <source>
        <dbReference type="ARBA" id="ARBA00002869"/>
    </source>
</evidence>
<comment type="miscellaneous">
    <text evidence="6">The porphobilinogen subunits are added to the dipyrromethane group.</text>
</comment>
<dbReference type="InterPro" id="IPR036803">
    <property type="entry name" value="Porphobilinogen_deaminase_C_sf"/>
</dbReference>
<dbReference type="PANTHER" id="PTHR11557:SF0">
    <property type="entry name" value="PORPHOBILINOGEN DEAMINASE"/>
    <property type="match status" value="1"/>
</dbReference>
<dbReference type="PROSITE" id="PS00533">
    <property type="entry name" value="PORPHOBILINOGEN_DEAM"/>
    <property type="match status" value="1"/>
</dbReference>
<dbReference type="HAMAP" id="MF_00260">
    <property type="entry name" value="Porphobil_deam"/>
    <property type="match status" value="1"/>
</dbReference>
<dbReference type="EMBL" id="JBHDLJ010000012">
    <property type="protein sequence ID" value="MFB0835593.1"/>
    <property type="molecule type" value="Genomic_DNA"/>
</dbReference>
<evidence type="ECO:0000259" key="8">
    <source>
        <dbReference type="Pfam" id="PF03900"/>
    </source>
</evidence>
<dbReference type="NCBIfam" id="TIGR00212">
    <property type="entry name" value="hemC"/>
    <property type="match status" value="1"/>
</dbReference>
<comment type="caution">
    <text evidence="9">The sequence shown here is derived from an EMBL/GenBank/DDBJ whole genome shotgun (WGS) entry which is preliminary data.</text>
</comment>
<name>A0ABV4UPM8_9MICC</name>
<dbReference type="PRINTS" id="PR00151">
    <property type="entry name" value="PORPHBDMNASE"/>
</dbReference>
<dbReference type="RefSeq" id="WP_373972767.1">
    <property type="nucleotide sequence ID" value="NZ_JBHDLJ010000012.1"/>
</dbReference>
<dbReference type="InterPro" id="IPR022417">
    <property type="entry name" value="Porphobilin_deaminase_N"/>
</dbReference>
<comment type="catalytic activity">
    <reaction evidence="5 6">
        <text>4 porphobilinogen + H2O = hydroxymethylbilane + 4 NH4(+)</text>
        <dbReference type="Rhea" id="RHEA:13185"/>
        <dbReference type="ChEBI" id="CHEBI:15377"/>
        <dbReference type="ChEBI" id="CHEBI:28938"/>
        <dbReference type="ChEBI" id="CHEBI:57845"/>
        <dbReference type="ChEBI" id="CHEBI:58126"/>
        <dbReference type="EC" id="2.5.1.61"/>
    </reaction>
</comment>
<dbReference type="Proteomes" id="UP001575652">
    <property type="component" value="Unassembled WGS sequence"/>
</dbReference>